<reference evidence="7" key="1">
    <citation type="submission" date="2020-10" db="EMBL/GenBank/DDBJ databases">
        <title>Taxonomic study of unclassified bacteria belonging to the class Ktedonobacteria.</title>
        <authorList>
            <person name="Yabe S."/>
            <person name="Wang C.M."/>
            <person name="Zheng Y."/>
            <person name="Sakai Y."/>
            <person name="Cavaletti L."/>
            <person name="Monciardini P."/>
            <person name="Donadio S."/>
        </authorList>
    </citation>
    <scope>NUCLEOTIDE SEQUENCE</scope>
    <source>
        <strain evidence="7">SOSP1-1</strain>
    </source>
</reference>
<name>A0A8J3I1X9_9CHLR</name>
<keyword evidence="1 3" id="KW-0597">Phosphoprotein</keyword>
<dbReference type="EMBL" id="BNJF01000001">
    <property type="protein sequence ID" value="GHO43999.1"/>
    <property type="molecule type" value="Genomic_DNA"/>
</dbReference>
<dbReference type="Proteomes" id="UP000612362">
    <property type="component" value="Unassembled WGS sequence"/>
</dbReference>
<dbReference type="GO" id="GO:0003677">
    <property type="term" value="F:DNA binding"/>
    <property type="evidence" value="ECO:0007669"/>
    <property type="project" value="UniProtKB-KW"/>
</dbReference>
<dbReference type="Gene3D" id="3.40.50.2300">
    <property type="match status" value="1"/>
</dbReference>
<dbReference type="RefSeq" id="WP_220193435.1">
    <property type="nucleotide sequence ID" value="NZ_BNJF01000001.1"/>
</dbReference>
<evidence type="ECO:0000256" key="4">
    <source>
        <dbReference type="SAM" id="MobiDB-lite"/>
    </source>
</evidence>
<dbReference type="GO" id="GO:0006355">
    <property type="term" value="P:regulation of DNA-templated transcription"/>
    <property type="evidence" value="ECO:0007669"/>
    <property type="project" value="InterPro"/>
</dbReference>
<proteinExistence type="predicted"/>
<dbReference type="PROSITE" id="PS50043">
    <property type="entry name" value="HTH_LUXR_2"/>
    <property type="match status" value="1"/>
</dbReference>
<feature type="region of interest" description="Disordered" evidence="4">
    <location>
        <begin position="1"/>
        <end position="30"/>
    </location>
</feature>
<dbReference type="PRINTS" id="PR00038">
    <property type="entry name" value="HTHLUXR"/>
</dbReference>
<evidence type="ECO:0000256" key="1">
    <source>
        <dbReference type="ARBA" id="ARBA00022553"/>
    </source>
</evidence>
<dbReference type="Pfam" id="PF00196">
    <property type="entry name" value="GerE"/>
    <property type="match status" value="1"/>
</dbReference>
<dbReference type="GO" id="GO:0000160">
    <property type="term" value="P:phosphorelay signal transduction system"/>
    <property type="evidence" value="ECO:0007669"/>
    <property type="project" value="InterPro"/>
</dbReference>
<dbReference type="InterPro" id="IPR000792">
    <property type="entry name" value="Tscrpt_reg_LuxR_C"/>
</dbReference>
<evidence type="ECO:0000256" key="2">
    <source>
        <dbReference type="ARBA" id="ARBA00023125"/>
    </source>
</evidence>
<keyword evidence="8" id="KW-1185">Reference proteome</keyword>
<dbReference type="CDD" id="cd06170">
    <property type="entry name" value="LuxR_C_like"/>
    <property type="match status" value="1"/>
</dbReference>
<dbReference type="AlphaFoldDB" id="A0A8J3I1X9"/>
<feature type="domain" description="Response regulatory" evidence="6">
    <location>
        <begin position="38"/>
        <end position="154"/>
    </location>
</feature>
<dbReference type="SUPFAM" id="SSF46894">
    <property type="entry name" value="C-terminal effector domain of the bipartite response regulators"/>
    <property type="match status" value="1"/>
</dbReference>
<evidence type="ECO:0000313" key="7">
    <source>
        <dbReference type="EMBL" id="GHO43999.1"/>
    </source>
</evidence>
<dbReference type="SMART" id="SM00448">
    <property type="entry name" value="REC"/>
    <property type="match status" value="1"/>
</dbReference>
<evidence type="ECO:0000259" key="6">
    <source>
        <dbReference type="PROSITE" id="PS50110"/>
    </source>
</evidence>
<feature type="domain" description="HTH luxR-type" evidence="5">
    <location>
        <begin position="181"/>
        <end position="246"/>
    </location>
</feature>
<dbReference type="SUPFAM" id="SSF52172">
    <property type="entry name" value="CheY-like"/>
    <property type="match status" value="1"/>
</dbReference>
<dbReference type="InterPro" id="IPR016032">
    <property type="entry name" value="Sig_transdc_resp-reg_C-effctor"/>
</dbReference>
<protein>
    <submittedName>
        <fullName evidence="7">DNA-binding response regulator</fullName>
    </submittedName>
</protein>
<evidence type="ECO:0000259" key="5">
    <source>
        <dbReference type="PROSITE" id="PS50043"/>
    </source>
</evidence>
<dbReference type="InterPro" id="IPR011006">
    <property type="entry name" value="CheY-like_superfamily"/>
</dbReference>
<dbReference type="CDD" id="cd17535">
    <property type="entry name" value="REC_NarL-like"/>
    <property type="match status" value="1"/>
</dbReference>
<dbReference type="PANTHER" id="PTHR43214">
    <property type="entry name" value="TWO-COMPONENT RESPONSE REGULATOR"/>
    <property type="match status" value="1"/>
</dbReference>
<comment type="caution">
    <text evidence="7">The sequence shown here is derived from an EMBL/GenBank/DDBJ whole genome shotgun (WGS) entry which is preliminary data.</text>
</comment>
<evidence type="ECO:0000256" key="3">
    <source>
        <dbReference type="PROSITE-ProRule" id="PRU00169"/>
    </source>
</evidence>
<gene>
    <name evidence="7" type="ORF">KSX_21620</name>
</gene>
<keyword evidence="2 7" id="KW-0238">DNA-binding</keyword>
<feature type="compositionally biased region" description="Basic and acidic residues" evidence="4">
    <location>
        <begin position="13"/>
        <end position="30"/>
    </location>
</feature>
<evidence type="ECO:0000313" key="8">
    <source>
        <dbReference type="Proteomes" id="UP000612362"/>
    </source>
</evidence>
<sequence length="261" mass="29527">MTEHPSSLPPPIPDDHENGPDTQRQHGTHDHKTTGLITVLLVDDHTLVREGLRHLLSLEDDLQVVGEAVDGLDALQKIRKLHPNVVLMDIMMPIVDGITLTRQVVQEFPDIAVIMLTMYRQNQQMLQAMKNGARGYIPKTASAHEVAETIRTVYTEGLAIKPEMTRAIVGEFRRLADTVSSNQAIDLLTEKELEIIRYVAAGFSNREIAERLSYSEKTVKNYLSIIFQKLHLRDRTQVAIFALRHGLLSDEEMTPRPLKKE</sequence>
<dbReference type="SMART" id="SM00421">
    <property type="entry name" value="HTH_LUXR"/>
    <property type="match status" value="1"/>
</dbReference>
<dbReference type="InterPro" id="IPR058245">
    <property type="entry name" value="NreC/VraR/RcsB-like_REC"/>
</dbReference>
<organism evidence="7 8">
    <name type="scientific">Ktedonospora formicarum</name>
    <dbReference type="NCBI Taxonomy" id="2778364"/>
    <lineage>
        <taxon>Bacteria</taxon>
        <taxon>Bacillati</taxon>
        <taxon>Chloroflexota</taxon>
        <taxon>Ktedonobacteria</taxon>
        <taxon>Ktedonobacterales</taxon>
        <taxon>Ktedonobacteraceae</taxon>
        <taxon>Ktedonospora</taxon>
    </lineage>
</organism>
<accession>A0A8J3I1X9</accession>
<dbReference type="InterPro" id="IPR039420">
    <property type="entry name" value="WalR-like"/>
</dbReference>
<dbReference type="InterPro" id="IPR001789">
    <property type="entry name" value="Sig_transdc_resp-reg_receiver"/>
</dbReference>
<dbReference type="Pfam" id="PF00072">
    <property type="entry name" value="Response_reg"/>
    <property type="match status" value="1"/>
</dbReference>
<dbReference type="PROSITE" id="PS50110">
    <property type="entry name" value="RESPONSE_REGULATORY"/>
    <property type="match status" value="1"/>
</dbReference>
<feature type="modified residue" description="4-aspartylphosphate" evidence="3">
    <location>
        <position position="89"/>
    </location>
</feature>